<proteinExistence type="predicted"/>
<name>A0A8S5S250_9CAUD</name>
<evidence type="ECO:0000313" key="1">
    <source>
        <dbReference type="EMBL" id="DAF44799.1"/>
    </source>
</evidence>
<dbReference type="EMBL" id="BK032511">
    <property type="protein sequence ID" value="DAF44799.1"/>
    <property type="molecule type" value="Genomic_DNA"/>
</dbReference>
<reference evidence="1" key="1">
    <citation type="journal article" date="2021" name="Proc. Natl. Acad. Sci. U.S.A.">
        <title>A Catalog of Tens of Thousands of Viruses from Human Metagenomes Reveals Hidden Associations with Chronic Diseases.</title>
        <authorList>
            <person name="Tisza M.J."/>
            <person name="Buck C.B."/>
        </authorList>
    </citation>
    <scope>NUCLEOTIDE SEQUENCE</scope>
    <source>
        <strain evidence="1">Ct8Lf7</strain>
    </source>
</reference>
<organism evidence="1">
    <name type="scientific">Podoviridae sp. ct8Lf7</name>
    <dbReference type="NCBI Taxonomy" id="2827723"/>
    <lineage>
        <taxon>Viruses</taxon>
        <taxon>Duplodnaviria</taxon>
        <taxon>Heunggongvirae</taxon>
        <taxon>Uroviricota</taxon>
        <taxon>Caudoviricetes</taxon>
    </lineage>
</organism>
<protein>
    <submittedName>
        <fullName evidence="1">Uncharacterized protein</fullName>
    </submittedName>
</protein>
<accession>A0A8S5S250</accession>
<sequence>MMTRNVTLTLEKAREWFNSGNAELKEIALQAFTEKELATPNFKIIKTFEDAMNALQFENTSKSFVWNHIKQVARISIASAAIIKLNIIRRALNLGENMEFTKGNIYYPYNPFITKSSTYYDNEIKEGLMSVVAEFEYKDQRYRLMGGVAGGGSASGLGCFGSYGGVSFADSAVGFLGCATREIAQHFGKYFAKEIFDAKYGDTVKYQWIR</sequence>